<protein>
    <recommendedName>
        <fullName evidence="3">DHCW motif cupin fold protein</fullName>
    </recommendedName>
</protein>
<evidence type="ECO:0000313" key="2">
    <source>
        <dbReference type="Proteomes" id="UP000266183"/>
    </source>
</evidence>
<evidence type="ECO:0000313" key="1">
    <source>
        <dbReference type="EMBL" id="AYB30141.1"/>
    </source>
</evidence>
<accession>A0A385SI57</accession>
<name>A0A385SI57_9BACT</name>
<reference evidence="2" key="1">
    <citation type="submission" date="2018-09" db="EMBL/GenBank/DDBJ databases">
        <title>Chryseolinea sp. KIS68-18 isolated from soil.</title>
        <authorList>
            <person name="Weon H.-Y."/>
            <person name="Kwon S.-W."/>
            <person name="Lee S.A."/>
        </authorList>
    </citation>
    <scope>NUCLEOTIDE SEQUENCE [LARGE SCALE GENOMIC DNA]</scope>
    <source>
        <strain evidence="2">KIS68-18</strain>
    </source>
</reference>
<dbReference type="InterPro" id="IPR011051">
    <property type="entry name" value="RmlC_Cupin_sf"/>
</dbReference>
<keyword evidence="2" id="KW-1185">Reference proteome</keyword>
<dbReference type="SUPFAM" id="SSF51182">
    <property type="entry name" value="RmlC-like cupins"/>
    <property type="match status" value="1"/>
</dbReference>
<gene>
    <name evidence="1" type="ORF">D4L85_05895</name>
</gene>
<evidence type="ECO:0008006" key="3">
    <source>
        <dbReference type="Google" id="ProtNLM"/>
    </source>
</evidence>
<organism evidence="1 2">
    <name type="scientific">Chryseolinea soli</name>
    <dbReference type="NCBI Taxonomy" id="2321403"/>
    <lineage>
        <taxon>Bacteria</taxon>
        <taxon>Pseudomonadati</taxon>
        <taxon>Bacteroidota</taxon>
        <taxon>Cytophagia</taxon>
        <taxon>Cytophagales</taxon>
        <taxon>Fulvivirgaceae</taxon>
        <taxon>Chryseolinea</taxon>
    </lineage>
</organism>
<dbReference type="Proteomes" id="UP000266183">
    <property type="component" value="Chromosome"/>
</dbReference>
<dbReference type="NCBIfam" id="NF038084">
    <property type="entry name" value="DHCW_cupin"/>
    <property type="match status" value="1"/>
</dbReference>
<dbReference type="AlphaFoldDB" id="A0A385SI57"/>
<dbReference type="OrthoDB" id="9794443at2"/>
<dbReference type="InterPro" id="IPR047713">
    <property type="entry name" value="DHCW_cupin"/>
</dbReference>
<sequence>MNPILFHTTQWDAVPTTEHRGESGVALWRTLQFGTFRVRLVEYSKNYKADHWCKTGHILFCLEGEMESELSDGRTFRLSAGMSYQVSDNVSLHRSSSREGVKLFIVDGSFLDYQQTRNPWRM</sequence>
<proteinExistence type="predicted"/>
<dbReference type="RefSeq" id="WP_119753445.1">
    <property type="nucleotide sequence ID" value="NZ_CP032382.1"/>
</dbReference>
<dbReference type="Gene3D" id="2.60.120.10">
    <property type="entry name" value="Jelly Rolls"/>
    <property type="match status" value="1"/>
</dbReference>
<dbReference type="KEGG" id="chk:D4L85_05895"/>
<dbReference type="EMBL" id="CP032382">
    <property type="protein sequence ID" value="AYB30141.1"/>
    <property type="molecule type" value="Genomic_DNA"/>
</dbReference>
<dbReference type="InterPro" id="IPR014710">
    <property type="entry name" value="RmlC-like_jellyroll"/>
</dbReference>